<gene>
    <name evidence="6" type="ORF">CLV41_101397</name>
</gene>
<dbReference type="Gene3D" id="3.40.190.10">
    <property type="entry name" value="Periplasmic binding protein-like II"/>
    <property type="match status" value="2"/>
</dbReference>
<keyword evidence="2" id="KW-0805">Transcription regulation</keyword>
<dbReference type="PROSITE" id="PS50931">
    <property type="entry name" value="HTH_LYSR"/>
    <property type="match status" value="1"/>
</dbReference>
<reference evidence="6 7" key="1">
    <citation type="submission" date="2018-01" db="EMBL/GenBank/DDBJ databases">
        <title>Genomic Encyclopedia of Archaeal and Bacterial Type Strains, Phase II (KMG-II): from individual species to whole genera.</title>
        <authorList>
            <person name="Goeker M."/>
        </authorList>
    </citation>
    <scope>NUCLEOTIDE SEQUENCE [LARGE SCALE GENOMIC DNA]</scope>
    <source>
        <strain evidence="6 7">DSM 17023</strain>
    </source>
</reference>
<dbReference type="RefSeq" id="WP_103220597.1">
    <property type="nucleotide sequence ID" value="NZ_PPCN01000001.1"/>
</dbReference>
<dbReference type="Pfam" id="PF00126">
    <property type="entry name" value="HTH_1"/>
    <property type="match status" value="1"/>
</dbReference>
<dbReference type="GO" id="GO:0003677">
    <property type="term" value="F:DNA binding"/>
    <property type="evidence" value="ECO:0007669"/>
    <property type="project" value="UniProtKB-KW"/>
</dbReference>
<organism evidence="6 7">
    <name type="scientific">Roseibium marinum</name>
    <dbReference type="NCBI Taxonomy" id="281252"/>
    <lineage>
        <taxon>Bacteria</taxon>
        <taxon>Pseudomonadati</taxon>
        <taxon>Pseudomonadota</taxon>
        <taxon>Alphaproteobacteria</taxon>
        <taxon>Hyphomicrobiales</taxon>
        <taxon>Stappiaceae</taxon>
        <taxon>Roseibium</taxon>
    </lineage>
</organism>
<dbReference type="OrthoDB" id="8479870at2"/>
<proteinExistence type="inferred from homology"/>
<dbReference type="InterPro" id="IPR036388">
    <property type="entry name" value="WH-like_DNA-bd_sf"/>
</dbReference>
<evidence type="ECO:0000256" key="3">
    <source>
        <dbReference type="ARBA" id="ARBA00023125"/>
    </source>
</evidence>
<comment type="similarity">
    <text evidence="1">Belongs to the LysR transcriptional regulatory family.</text>
</comment>
<dbReference type="SUPFAM" id="SSF46785">
    <property type="entry name" value="Winged helix' DNA-binding domain"/>
    <property type="match status" value="1"/>
</dbReference>
<dbReference type="Gene3D" id="1.10.10.10">
    <property type="entry name" value="Winged helix-like DNA-binding domain superfamily/Winged helix DNA-binding domain"/>
    <property type="match status" value="1"/>
</dbReference>
<dbReference type="Pfam" id="PF03466">
    <property type="entry name" value="LysR_substrate"/>
    <property type="match status" value="1"/>
</dbReference>
<keyword evidence="7" id="KW-1185">Reference proteome</keyword>
<evidence type="ECO:0000256" key="2">
    <source>
        <dbReference type="ARBA" id="ARBA00023015"/>
    </source>
</evidence>
<evidence type="ECO:0000256" key="1">
    <source>
        <dbReference type="ARBA" id="ARBA00009437"/>
    </source>
</evidence>
<dbReference type="InterPro" id="IPR005119">
    <property type="entry name" value="LysR_subst-bd"/>
</dbReference>
<keyword evidence="4" id="KW-0804">Transcription</keyword>
<dbReference type="AlphaFoldDB" id="A0A2S3V1X5"/>
<keyword evidence="3 6" id="KW-0238">DNA-binding</keyword>
<dbReference type="CDD" id="cd08414">
    <property type="entry name" value="PBP2_LTTR_aromatics_like"/>
    <property type="match status" value="1"/>
</dbReference>
<evidence type="ECO:0000259" key="5">
    <source>
        <dbReference type="PROSITE" id="PS50931"/>
    </source>
</evidence>
<comment type="caution">
    <text evidence="6">The sequence shown here is derived from an EMBL/GenBank/DDBJ whole genome shotgun (WGS) entry which is preliminary data.</text>
</comment>
<accession>A0A2S3V1X5</accession>
<feature type="domain" description="HTH lysR-type" evidence="5">
    <location>
        <begin position="8"/>
        <end position="65"/>
    </location>
</feature>
<evidence type="ECO:0000256" key="4">
    <source>
        <dbReference type="ARBA" id="ARBA00023163"/>
    </source>
</evidence>
<dbReference type="SUPFAM" id="SSF53850">
    <property type="entry name" value="Periplasmic binding protein-like II"/>
    <property type="match status" value="1"/>
</dbReference>
<dbReference type="GO" id="GO:0032993">
    <property type="term" value="C:protein-DNA complex"/>
    <property type="evidence" value="ECO:0007669"/>
    <property type="project" value="TreeGrafter"/>
</dbReference>
<dbReference type="GO" id="GO:0003700">
    <property type="term" value="F:DNA-binding transcription factor activity"/>
    <property type="evidence" value="ECO:0007669"/>
    <property type="project" value="InterPro"/>
</dbReference>
<dbReference type="EMBL" id="PPCN01000001">
    <property type="protein sequence ID" value="POF33948.1"/>
    <property type="molecule type" value="Genomic_DNA"/>
</dbReference>
<dbReference type="PANTHER" id="PTHR30346:SF0">
    <property type="entry name" value="HCA OPERON TRANSCRIPTIONAL ACTIVATOR HCAR"/>
    <property type="match status" value="1"/>
</dbReference>
<dbReference type="PANTHER" id="PTHR30346">
    <property type="entry name" value="TRANSCRIPTIONAL DUAL REGULATOR HCAR-RELATED"/>
    <property type="match status" value="1"/>
</dbReference>
<dbReference type="InterPro" id="IPR036390">
    <property type="entry name" value="WH_DNA-bd_sf"/>
</dbReference>
<evidence type="ECO:0000313" key="7">
    <source>
        <dbReference type="Proteomes" id="UP000236959"/>
    </source>
</evidence>
<protein>
    <submittedName>
        <fullName evidence="6">DNA-binding transcriptional LysR family regulator</fullName>
    </submittedName>
</protein>
<dbReference type="PRINTS" id="PR00039">
    <property type="entry name" value="HTHLYSR"/>
</dbReference>
<evidence type="ECO:0000313" key="6">
    <source>
        <dbReference type="EMBL" id="POF33948.1"/>
    </source>
</evidence>
<dbReference type="Proteomes" id="UP000236959">
    <property type="component" value="Unassembled WGS sequence"/>
</dbReference>
<dbReference type="InterPro" id="IPR000847">
    <property type="entry name" value="LysR_HTH_N"/>
</dbReference>
<dbReference type="FunFam" id="1.10.10.10:FF:000001">
    <property type="entry name" value="LysR family transcriptional regulator"/>
    <property type="match status" value="1"/>
</dbReference>
<sequence>MGIPSPPIELRHLHYFVYAHEYGSFRKAAAALEVQESTISRTVRDLEDRLGVSLFQRHNNGVCLTLAGQRFLERARSALHQIGEGIRDLTAIGCCADGRIKVGIFSSLASGFLPDLLRAFCKDHDGVHIAFIDGNPTEHIAAVRQIQIDVAFITGTRECSNCETDLLWSERVFAVLPQGHPLVEKDELSWHNLKSQRFIVPRTGPGPDIHDFLMSRLANLDHQPEIDTQQVSRDNLLSLVAVGRGLTLTSEATTVASYPGVVYRPIAGETISFSAIWSPRNDNPALRRLLSMARAMSNAAVCRG</sequence>
<name>A0A2S3V1X5_9HYPH</name>